<comment type="caution">
    <text evidence="3">The sequence shown here is derived from an EMBL/GenBank/DDBJ whole genome shotgun (WGS) entry which is preliminary data.</text>
</comment>
<proteinExistence type="predicted"/>
<dbReference type="Gene3D" id="1.10.530.10">
    <property type="match status" value="1"/>
</dbReference>
<accession>A0A0R2NS47</accession>
<feature type="domain" description="Transglycosylase SLT" evidence="1">
    <location>
        <begin position="1081"/>
        <end position="1153"/>
    </location>
</feature>
<dbReference type="InterPro" id="IPR023346">
    <property type="entry name" value="Lysozyme-like_dom_sf"/>
</dbReference>
<keyword evidence="4" id="KW-1185">Reference proteome</keyword>
<evidence type="ECO:0000313" key="4">
    <source>
        <dbReference type="Proteomes" id="UP000050920"/>
    </source>
</evidence>
<reference evidence="3 4" key="1">
    <citation type="journal article" date="2015" name="Genome Announc.">
        <title>Expanding the biotechnology potential of lactobacilli through comparative genomics of 213 strains and associated genera.</title>
        <authorList>
            <person name="Sun Z."/>
            <person name="Harris H.M."/>
            <person name="McCann A."/>
            <person name="Guo C."/>
            <person name="Argimon S."/>
            <person name="Zhang W."/>
            <person name="Yang X."/>
            <person name="Jeffery I.B."/>
            <person name="Cooney J.C."/>
            <person name="Kagawa T.F."/>
            <person name="Liu W."/>
            <person name="Song Y."/>
            <person name="Salvetti E."/>
            <person name="Wrobel A."/>
            <person name="Rasinkangas P."/>
            <person name="Parkhill J."/>
            <person name="Rea M.C."/>
            <person name="O'Sullivan O."/>
            <person name="Ritari J."/>
            <person name="Douillard F.P."/>
            <person name="Paul Ross R."/>
            <person name="Yang R."/>
            <person name="Briner A.E."/>
            <person name="Felis G.E."/>
            <person name="de Vos W.M."/>
            <person name="Barrangou R."/>
            <person name="Klaenhammer T.R."/>
            <person name="Caufield P.W."/>
            <person name="Cui Y."/>
            <person name="Zhang H."/>
            <person name="O'Toole P.W."/>
        </authorList>
    </citation>
    <scope>NUCLEOTIDE SEQUENCE [LARGE SCALE GENOMIC DNA]</scope>
    <source>
        <strain evidence="3 4">DSM 21115</strain>
    </source>
</reference>
<dbReference type="Proteomes" id="UP000050920">
    <property type="component" value="Unassembled WGS sequence"/>
</dbReference>
<dbReference type="PANTHER" id="PTHR21525">
    <property type="entry name" value="MOTILE SPERM PROTEIN"/>
    <property type="match status" value="1"/>
</dbReference>
<dbReference type="InterPro" id="IPR013491">
    <property type="entry name" value="Tape_meas_N"/>
</dbReference>
<dbReference type="CDD" id="cd13402">
    <property type="entry name" value="LT_TF-like"/>
    <property type="match status" value="1"/>
</dbReference>
<dbReference type="PANTHER" id="PTHR21525:SF9">
    <property type="entry name" value="CHANNEL_COLICIN DOMAIN-CONTAINING PROTEIN"/>
    <property type="match status" value="1"/>
</dbReference>
<evidence type="ECO:0000313" key="3">
    <source>
        <dbReference type="EMBL" id="KRO28469.1"/>
    </source>
</evidence>
<dbReference type="Pfam" id="PF01464">
    <property type="entry name" value="SLT"/>
    <property type="match status" value="1"/>
</dbReference>
<dbReference type="EMBL" id="AYGX02000042">
    <property type="protein sequence ID" value="KRO28469.1"/>
    <property type="molecule type" value="Genomic_DNA"/>
</dbReference>
<evidence type="ECO:0000259" key="2">
    <source>
        <dbReference type="Pfam" id="PF20155"/>
    </source>
</evidence>
<sequence>MAQADGTVTIVLNGKDANFLSTVEKAAKSAKEKLSSVGDGAGDKISTNTKKNMNKAVEDVTSGKAKIDAKLKKGAEINIDDTKGKTKIKDFTAYMKGILGIKKTTINAEIKGNASKEIKAIMADRKSLDGKRFTIKGATSGNVNRTLKMTKKDADNLAKKHINIKMTETGNADEKIKQTKDDLDKTNKSASRLKDIIKGTVVGNAITGGLAAVQAGFEKIVDLTKEALNEAVAYTKEQQVMTQAWTTLTGSSSKANGMVDTINQLAIKTGQATDTVNELEQGFYHLHSSKSEADDLSKAMLNMSDAVGLSGDQIKAASQDMVHSLSGNITTGDLNVISQYFPMFNESLLKYERKITGNAKLTMAQMRKMASAGKISGKDYEKVFENLGNVKYSKASENMLKTITGMERTIKARVPALVSALTTPFLNASNPVYGAVSKWVSSSKATKEFDKLGETLAKSVKTVTTSLSKAVDIKAFNPDSIMKKITSAVSSLASGIASHSKEIVNFFKGLWSAIKILGDVGTGFAKGIVDGIKMLLTPIAKLASGKKTVNGLSDALNDLAKHKGALETFGKVLGGMWVTAKVAKATKSFADFYKNLYKISKVKLTSVANSIKDLFGKGDGTSSIGKTITFIKSLSKAERAEAKATGTETAAQKLLNKVLSTNIWVKVAVAVAAVIAVLVELYKHNKKFRDFVNGLVKWTKKAIPQVVQWFEKLYDGAVKWIKKTASDVKKSWGNLWDDVISLFKDAWKDIKDVLTIFYDIFTGKWSKLGKDIKKLVKDLWSTVKDYFKAAYDYLNDLTGGRLGKMVDLFSAAWKKIKSGWHSMWNGIGTFFKGIWKDIKGFAQDGINDVIAVINAGINGIDKVISAFGGKKKAIGDISKVHFATGTTETRRINTLTHAVVNDGADVAGGGNKEIILHHNGDVEPIYGRNVQRELMPGDEVLNATEAKYAAPALGLTHFASGTGAWDSIKSMFGTAASWVKDKTTALAHFVAHPIKSLESLWSSITKFSGSDFIETFGTAIGTKFMKSIESKFSSLISGLGDDAGGTESNPSGSSVTRWKPYVIKALKANGFSATASQISAWMRVIARESNGNPKAINLWDSNAKAGHPSMGLVQTIQSTFDAYKFAGHSHIYNGYDDLLAGINYMKHIYGKGASAFARVSGPEGYANGGVVDKLTHAIIGEDPLYPHETIVNEAKPTADGLLSESISERAKKDPNGLYANLISATKLAANAKTDMTTSVNNTATNPTSDSTTIKTLTDAIKSVATQGNVYLGVQKVGNVIRKNSTNKTKNDAFWAGQAVTR</sequence>
<gene>
    <name evidence="3" type="ORF">DY78_GL002368</name>
</gene>
<organism evidence="3 4">
    <name type="scientific">Lactiplantibacillus fabifermentans DSM 21115</name>
    <dbReference type="NCBI Taxonomy" id="1413187"/>
    <lineage>
        <taxon>Bacteria</taxon>
        <taxon>Bacillati</taxon>
        <taxon>Bacillota</taxon>
        <taxon>Bacilli</taxon>
        <taxon>Lactobacillales</taxon>
        <taxon>Lactobacillaceae</taxon>
        <taxon>Lactiplantibacillus</taxon>
    </lineage>
</organism>
<feature type="domain" description="Tape measure protein N-terminal" evidence="2">
    <location>
        <begin position="230"/>
        <end position="420"/>
    </location>
</feature>
<protein>
    <submittedName>
        <fullName evidence="3">Phage-related minor tail protein</fullName>
    </submittedName>
</protein>
<dbReference type="SUPFAM" id="SSF53955">
    <property type="entry name" value="Lysozyme-like"/>
    <property type="match status" value="1"/>
</dbReference>
<dbReference type="InterPro" id="IPR008258">
    <property type="entry name" value="Transglycosylase_SLT_dom_1"/>
</dbReference>
<dbReference type="Gene3D" id="1.20.120.20">
    <property type="entry name" value="Apolipoprotein"/>
    <property type="match status" value="1"/>
</dbReference>
<evidence type="ECO:0000259" key="1">
    <source>
        <dbReference type="Pfam" id="PF01464"/>
    </source>
</evidence>
<dbReference type="Pfam" id="PF20155">
    <property type="entry name" value="TMP_3"/>
    <property type="match status" value="1"/>
</dbReference>
<name>A0A0R2NS47_9LACO</name>
<dbReference type="RefSeq" id="WP_051385213.1">
    <property type="nucleotide sequence ID" value="NZ_AYGX02000042.1"/>
</dbReference>